<dbReference type="EMBL" id="LRGB01001300">
    <property type="protein sequence ID" value="KZS13042.1"/>
    <property type="molecule type" value="Genomic_DNA"/>
</dbReference>
<organism evidence="1 2">
    <name type="scientific">Daphnia magna</name>
    <dbReference type="NCBI Taxonomy" id="35525"/>
    <lineage>
        <taxon>Eukaryota</taxon>
        <taxon>Metazoa</taxon>
        <taxon>Ecdysozoa</taxon>
        <taxon>Arthropoda</taxon>
        <taxon>Crustacea</taxon>
        <taxon>Branchiopoda</taxon>
        <taxon>Diplostraca</taxon>
        <taxon>Cladocera</taxon>
        <taxon>Anomopoda</taxon>
        <taxon>Daphniidae</taxon>
        <taxon>Daphnia</taxon>
    </lineage>
</organism>
<evidence type="ECO:0000313" key="1">
    <source>
        <dbReference type="EMBL" id="KZS13042.1"/>
    </source>
</evidence>
<name>A0A162C996_9CRUS</name>
<evidence type="ECO:0000313" key="2">
    <source>
        <dbReference type="Proteomes" id="UP000076858"/>
    </source>
</evidence>
<reference evidence="1 2" key="1">
    <citation type="submission" date="2016-03" db="EMBL/GenBank/DDBJ databases">
        <title>EvidentialGene: Evidence-directed Construction of Genes on Genomes.</title>
        <authorList>
            <person name="Gilbert D.G."/>
            <person name="Choi J.-H."/>
            <person name="Mockaitis K."/>
            <person name="Colbourne J."/>
            <person name="Pfrender M."/>
        </authorList>
    </citation>
    <scope>NUCLEOTIDE SEQUENCE [LARGE SCALE GENOMIC DNA]</scope>
    <source>
        <strain evidence="1 2">Xinb3</strain>
        <tissue evidence="1">Complete organism</tissue>
    </source>
</reference>
<sequence>MSADDEMIIRIDTHPGVGGGRGEFAGIQINVYGLVSVRKHVHEAKEERKRRNE</sequence>
<gene>
    <name evidence="1" type="ORF">APZ42_021921</name>
</gene>
<dbReference type="Proteomes" id="UP000076858">
    <property type="component" value="Unassembled WGS sequence"/>
</dbReference>
<keyword evidence="2" id="KW-1185">Reference proteome</keyword>
<protein>
    <submittedName>
        <fullName evidence="1">Uncharacterized protein</fullName>
    </submittedName>
</protein>
<accession>A0A162C996</accession>
<proteinExistence type="predicted"/>
<dbReference type="AlphaFoldDB" id="A0A162C996"/>
<comment type="caution">
    <text evidence="1">The sequence shown here is derived from an EMBL/GenBank/DDBJ whole genome shotgun (WGS) entry which is preliminary data.</text>
</comment>